<dbReference type="RefSeq" id="WP_244534309.1">
    <property type="nucleotide sequence ID" value="NZ_FQWB01000001.1"/>
</dbReference>
<dbReference type="STRING" id="468056.SAMN05443549_10124"/>
<keyword evidence="2" id="KW-1185">Reference proteome</keyword>
<accession>A0A1M5DPZ8</accession>
<name>A0A1M5DPZ8_9FLAO</name>
<protein>
    <recommendedName>
        <fullName evidence="3">DUF3858 domain-containing protein</fullName>
    </recommendedName>
</protein>
<organism evidence="1 2">
    <name type="scientific">Flavobacterium fluvii</name>
    <dbReference type="NCBI Taxonomy" id="468056"/>
    <lineage>
        <taxon>Bacteria</taxon>
        <taxon>Pseudomonadati</taxon>
        <taxon>Bacteroidota</taxon>
        <taxon>Flavobacteriia</taxon>
        <taxon>Flavobacteriales</taxon>
        <taxon>Flavobacteriaceae</taxon>
        <taxon>Flavobacterium</taxon>
    </lineage>
</organism>
<gene>
    <name evidence="1" type="ORF">SAMN05443549_10124</name>
</gene>
<dbReference type="AlphaFoldDB" id="A0A1M5DPZ8"/>
<sequence length="81" mass="9207">MSISIPEGYAVESIPKAMKISTGENVGLFAFNILSEQNKIQIVITKEINNAIVSENFYPVLKDFYQQMIDKQNEKIVLKKI</sequence>
<dbReference type="Gene3D" id="2.60.120.1130">
    <property type="match status" value="1"/>
</dbReference>
<dbReference type="EMBL" id="FQWB01000001">
    <property type="protein sequence ID" value="SHF69050.1"/>
    <property type="molecule type" value="Genomic_DNA"/>
</dbReference>
<evidence type="ECO:0000313" key="1">
    <source>
        <dbReference type="EMBL" id="SHF69050.1"/>
    </source>
</evidence>
<reference evidence="2" key="1">
    <citation type="submission" date="2016-11" db="EMBL/GenBank/DDBJ databases">
        <authorList>
            <person name="Varghese N."/>
            <person name="Submissions S."/>
        </authorList>
    </citation>
    <scope>NUCLEOTIDE SEQUENCE [LARGE SCALE GENOMIC DNA]</scope>
    <source>
        <strain evidence="2">DSM 19978</strain>
    </source>
</reference>
<proteinExistence type="predicted"/>
<dbReference type="Proteomes" id="UP000184516">
    <property type="component" value="Unassembled WGS sequence"/>
</dbReference>
<evidence type="ECO:0008006" key="3">
    <source>
        <dbReference type="Google" id="ProtNLM"/>
    </source>
</evidence>
<evidence type="ECO:0000313" key="2">
    <source>
        <dbReference type="Proteomes" id="UP000184516"/>
    </source>
</evidence>